<gene>
    <name evidence="3" type="ORF">EIP91_004848</name>
</gene>
<feature type="chain" id="PRO_5020314737" description="Het-C-domain-containing protein" evidence="2">
    <location>
        <begin position="27"/>
        <end position="971"/>
    </location>
</feature>
<feature type="compositionally biased region" description="Basic residues" evidence="1">
    <location>
        <begin position="962"/>
        <end position="971"/>
    </location>
</feature>
<feature type="compositionally biased region" description="Gly residues" evidence="1">
    <location>
        <begin position="606"/>
        <end position="615"/>
    </location>
</feature>
<dbReference type="InterPro" id="IPR010816">
    <property type="entry name" value="Het-C"/>
</dbReference>
<keyword evidence="2" id="KW-0732">Signal</keyword>
<evidence type="ECO:0000256" key="2">
    <source>
        <dbReference type="SAM" id="SignalP"/>
    </source>
</evidence>
<reference evidence="3 4" key="1">
    <citation type="submission" date="2018-11" db="EMBL/GenBank/DDBJ databases">
        <title>Genome assembly of Steccherinum ochraceum LE-BIN_3174, the white-rot fungus of the Steccherinaceae family (The Residual Polyporoid clade, Polyporales, Basidiomycota).</title>
        <authorList>
            <person name="Fedorova T.V."/>
            <person name="Glazunova O.A."/>
            <person name="Landesman E.O."/>
            <person name="Moiseenko K.V."/>
            <person name="Psurtseva N.V."/>
            <person name="Savinova O.S."/>
            <person name="Shakhova N.V."/>
            <person name="Tyazhelova T.V."/>
            <person name="Vasina D.V."/>
        </authorList>
    </citation>
    <scope>NUCLEOTIDE SEQUENCE [LARGE SCALE GENOMIC DNA]</scope>
    <source>
        <strain evidence="3 4">LE-BIN_3174</strain>
    </source>
</reference>
<accession>A0A4R0RW94</accession>
<feature type="compositionally biased region" description="Polar residues" evidence="1">
    <location>
        <begin position="669"/>
        <end position="681"/>
    </location>
</feature>
<dbReference type="InterPro" id="IPR052577">
    <property type="entry name" value="VWA7"/>
</dbReference>
<feature type="compositionally biased region" description="Basic and acidic residues" evidence="1">
    <location>
        <begin position="915"/>
        <end position="961"/>
    </location>
</feature>
<dbReference type="EMBL" id="RWJN01000027">
    <property type="protein sequence ID" value="TCD70119.1"/>
    <property type="molecule type" value="Genomic_DNA"/>
</dbReference>
<sequence>MATPTFTTTLLLLTVVLVVLPSGAYAFGAGDIPDFAYLNDKAFRHGDIENVLSELAKSYGHASGGGGLMEFASSLINSATGGSKFSKEDVKRVYFGNWLRDYSQAMDIAGLTKLSADTIVLIVSVLGFLTFGFATEEFEVTKERLGVYLPVEHIDNPKGYAEKEGDARRINRNLRPPVQPVELQINPETGMKNYMAAGKDRYGNEKQVQWDTSTAHITRVFRDCIEHGRRARGREGKDLWEAFRLLGTGLHTMEDLLAHSNWCEIALRKMGYEEVFCHVGDAVVINTPSGPAPPLVTGTFGSADFMHSMMGEATDHLSQASVVDLSAKMSAASSGDNNAFIDLKGLLSKLSFGGGDNDSLGQMDQMHEESKAYNFNPDDIASPEIQRKLKSLLVMRDNIFRQKIEQIPGLSDLLEALTNALNAYIYTILAPYLAPILQQVSGVLSEGSQAIIDTDDQYEVFNNPNASDPSHSLLSKDHFALILNEPAGKIAVVVVRHAVDIIVRAWYEDGDPQEYINEILHAFHHPYFATGHPIQNEMFREMQNWLSSLEDSRATLNQLTKESVRAGQNKRQGSDDDMKQSNQVYGGSAPTGGYNHPQRPSFDAQSGGGYGGASYGQGRYESNDDQRSSSGYISSQPTYGRAENTSRPSQGTYGQQYGSEGGYGRTPDYGSSDNAYSSSGQGYRPPEGPPAGRYESEYSSQTAYSRPEQSSGLRSSGYGYGRDADSESRSYDSTSRRRGEADSFYNTETIQENLGRMSVNDDSGFARDSSGYRNENQAYSSRQDDNYTSTRRDDNEYASRRGDEYSSGRNEGYVTSSAYGGGGYDSTGGGAYSGSGGYGASSEYGSTGGYEGSGGISGGYGGGGEERRRHDDDSKHHRKDSKEKKHKDKHHDASDDSEDEEKKRKKEQLKYGRSSSRDREGRREQHHEHREERREDRHEHREERHEHREERREHRHEEQERHGHHHRKDSD</sequence>
<name>A0A4R0RW94_9APHY</name>
<feature type="compositionally biased region" description="Basic and acidic residues" evidence="1">
    <location>
        <begin position="722"/>
        <end position="741"/>
    </location>
</feature>
<feature type="compositionally biased region" description="Gly residues" evidence="1">
    <location>
        <begin position="846"/>
        <end position="863"/>
    </location>
</feature>
<feature type="compositionally biased region" description="Polar residues" evidence="1">
    <location>
        <begin position="771"/>
        <end position="781"/>
    </location>
</feature>
<dbReference type="Proteomes" id="UP000292702">
    <property type="component" value="Unassembled WGS sequence"/>
</dbReference>
<evidence type="ECO:0000313" key="4">
    <source>
        <dbReference type="Proteomes" id="UP000292702"/>
    </source>
</evidence>
<comment type="caution">
    <text evidence="3">The sequence shown here is derived from an EMBL/GenBank/DDBJ whole genome shotgun (WGS) entry which is preliminary data.</text>
</comment>
<feature type="region of interest" description="Disordered" evidence="1">
    <location>
        <begin position="562"/>
        <end position="971"/>
    </location>
</feature>
<dbReference type="STRING" id="92696.A0A4R0RW94"/>
<dbReference type="PANTHER" id="PTHR14905:SF7">
    <property type="entry name" value="VON WILLEBRAND FACTOR A DOMAIN-CONTAINING PROTEIN 7"/>
    <property type="match status" value="1"/>
</dbReference>
<feature type="compositionally biased region" description="Polar residues" evidence="1">
    <location>
        <begin position="628"/>
        <end position="649"/>
    </location>
</feature>
<proteinExistence type="predicted"/>
<feature type="compositionally biased region" description="Basic and acidic residues" evidence="1">
    <location>
        <begin position="782"/>
        <end position="806"/>
    </location>
</feature>
<evidence type="ECO:0000313" key="3">
    <source>
        <dbReference type="EMBL" id="TCD70119.1"/>
    </source>
</evidence>
<dbReference type="PANTHER" id="PTHR14905">
    <property type="entry name" value="NG37"/>
    <property type="match status" value="1"/>
</dbReference>
<feature type="compositionally biased region" description="Basic and acidic residues" evidence="1">
    <location>
        <begin position="864"/>
        <end position="883"/>
    </location>
</feature>
<feature type="compositionally biased region" description="Gly residues" evidence="1">
    <location>
        <begin position="819"/>
        <end position="839"/>
    </location>
</feature>
<protein>
    <recommendedName>
        <fullName evidence="5">Het-C-domain-containing protein</fullName>
    </recommendedName>
</protein>
<keyword evidence="4" id="KW-1185">Reference proteome</keyword>
<dbReference type="OrthoDB" id="2506204at2759"/>
<evidence type="ECO:0000256" key="1">
    <source>
        <dbReference type="SAM" id="MobiDB-lite"/>
    </source>
</evidence>
<feature type="signal peptide" evidence="2">
    <location>
        <begin position="1"/>
        <end position="26"/>
    </location>
</feature>
<dbReference type="Pfam" id="PF07217">
    <property type="entry name" value="Het-C"/>
    <property type="match status" value="1"/>
</dbReference>
<evidence type="ECO:0008006" key="5">
    <source>
        <dbReference type="Google" id="ProtNLM"/>
    </source>
</evidence>
<feature type="compositionally biased region" description="Polar residues" evidence="1">
    <location>
        <begin position="697"/>
        <end position="709"/>
    </location>
</feature>
<organism evidence="3 4">
    <name type="scientific">Steccherinum ochraceum</name>
    <dbReference type="NCBI Taxonomy" id="92696"/>
    <lineage>
        <taxon>Eukaryota</taxon>
        <taxon>Fungi</taxon>
        <taxon>Dikarya</taxon>
        <taxon>Basidiomycota</taxon>
        <taxon>Agaricomycotina</taxon>
        <taxon>Agaricomycetes</taxon>
        <taxon>Polyporales</taxon>
        <taxon>Steccherinaceae</taxon>
        <taxon>Steccherinum</taxon>
    </lineage>
</organism>
<dbReference type="AlphaFoldDB" id="A0A4R0RW94"/>